<dbReference type="AlphaFoldDB" id="A0A5M6BTW1"/>
<feature type="compositionally biased region" description="Pro residues" evidence="1">
    <location>
        <begin position="460"/>
        <end position="477"/>
    </location>
</feature>
<gene>
    <name evidence="2" type="ORF">CI109_106635</name>
</gene>
<evidence type="ECO:0000313" key="2">
    <source>
        <dbReference type="EMBL" id="WWD22146.1"/>
    </source>
</evidence>
<feature type="compositionally biased region" description="Low complexity" evidence="1">
    <location>
        <begin position="488"/>
        <end position="503"/>
    </location>
</feature>
<reference evidence="2" key="2">
    <citation type="submission" date="2024-01" db="EMBL/GenBank/DDBJ databases">
        <title>Comparative genomics of Cryptococcus and Kwoniella reveals pathogenesis evolution and contrasting modes of karyotype evolution via chromosome fusion or intercentromeric recombination.</title>
        <authorList>
            <person name="Coelho M.A."/>
            <person name="David-Palma M."/>
            <person name="Shea T."/>
            <person name="Bowers K."/>
            <person name="McGinley-Smith S."/>
            <person name="Mohammad A.W."/>
            <person name="Gnirke A."/>
            <person name="Yurkov A.M."/>
            <person name="Nowrousian M."/>
            <person name="Sun S."/>
            <person name="Cuomo C.A."/>
            <person name="Heitman J."/>
        </authorList>
    </citation>
    <scope>NUCLEOTIDE SEQUENCE</scope>
    <source>
        <strain evidence="2">CBS 12478</strain>
    </source>
</reference>
<feature type="compositionally biased region" description="Polar residues" evidence="1">
    <location>
        <begin position="16"/>
        <end position="31"/>
    </location>
</feature>
<accession>A0A5M6BTW1</accession>
<dbReference type="EMBL" id="CP144062">
    <property type="protein sequence ID" value="WWD22146.1"/>
    <property type="molecule type" value="Genomic_DNA"/>
</dbReference>
<feature type="compositionally biased region" description="Low complexity" evidence="1">
    <location>
        <begin position="356"/>
        <end position="367"/>
    </location>
</feature>
<protein>
    <submittedName>
        <fullName evidence="2">Uncharacterized protein</fullName>
    </submittedName>
</protein>
<feature type="compositionally biased region" description="Pro residues" evidence="1">
    <location>
        <begin position="547"/>
        <end position="557"/>
    </location>
</feature>
<dbReference type="KEGG" id="ksn:43592490"/>
<evidence type="ECO:0000313" key="3">
    <source>
        <dbReference type="Proteomes" id="UP000322225"/>
    </source>
</evidence>
<organism evidence="2 3">
    <name type="scientific">Kwoniella shandongensis</name>
    <dbReference type="NCBI Taxonomy" id="1734106"/>
    <lineage>
        <taxon>Eukaryota</taxon>
        <taxon>Fungi</taxon>
        <taxon>Dikarya</taxon>
        <taxon>Basidiomycota</taxon>
        <taxon>Agaricomycotina</taxon>
        <taxon>Tremellomycetes</taxon>
        <taxon>Tremellales</taxon>
        <taxon>Cryptococcaceae</taxon>
        <taxon>Kwoniella</taxon>
    </lineage>
</organism>
<dbReference type="Proteomes" id="UP000322225">
    <property type="component" value="Chromosome 12"/>
</dbReference>
<dbReference type="OrthoDB" id="2596439at2759"/>
<keyword evidence="3" id="KW-1185">Reference proteome</keyword>
<name>A0A5M6BTW1_9TREE</name>
<feature type="region of interest" description="Disordered" evidence="1">
    <location>
        <begin position="1"/>
        <end position="47"/>
    </location>
</feature>
<feature type="region of interest" description="Disordered" evidence="1">
    <location>
        <begin position="376"/>
        <end position="503"/>
    </location>
</feature>
<feature type="region of interest" description="Disordered" evidence="1">
    <location>
        <begin position="123"/>
        <end position="194"/>
    </location>
</feature>
<feature type="region of interest" description="Disordered" evidence="1">
    <location>
        <begin position="272"/>
        <end position="340"/>
    </location>
</feature>
<feature type="compositionally biased region" description="Basic residues" evidence="1">
    <location>
        <begin position="1"/>
        <end position="15"/>
    </location>
</feature>
<dbReference type="GeneID" id="43592490"/>
<evidence type="ECO:0000256" key="1">
    <source>
        <dbReference type="SAM" id="MobiDB-lite"/>
    </source>
</evidence>
<feature type="compositionally biased region" description="Polar residues" evidence="1">
    <location>
        <begin position="131"/>
        <end position="161"/>
    </location>
</feature>
<sequence length="685" mass="74336">MMKKKDKKRRLRHRSSTPSSLPDASDSTIQPDVSIEDQVTLERDGGVERASVRLTHDEEEVVNLNESGNGTNTTDDKLTASASIVSTLRRRFLSADHDPSISTFVTPTTSSGKLQETHQAVRATIDPQPPVESTTDIAPVANQRSHSRPPTSNGPLSNKSDNPPLAAGGSGSIPPSRIFAHLDLPPPPNRASFPSIPNYDMQFARQPQFQFRASLPPPPTISDDPISSYPLPSSSSSQSLMEYPYIPHSTYFRQPNSFEIHAQAIADQAKSAKRVRADRSHSRPSIRTTLPLPPAHTHIHTHQTTEGPPYPDRTWADGRSNPTSPPAPLPPSSRTLPSISNFNPQVLASRYHPNTSLSPSLSSSAAPMTREDTTYSYGWYDQPSGAGSGSEGGPSNGYTFPTAPAPVTAQREKSGWASGSMPSALHGYDHPSAWGARSLGERGQSGSGSGNGNSRIHPQYPQPLPLPHPHSQPPIFHPRPVSVSMMRSTSTDDTSTSTATGTATFPYMSYRPGQYQIPSPFTAGVPPLKPNTTHNHDESNVFRYYPPPPSTPRPPITPDTSTHVEPPQASAPAPCPIAVYVLAKRRQYHDEGGDEGTTTILEGNQRRIKPELKAVIAEHVVNKGCENADLVEMVKVTGLTRRQIRAQLDDNRNNIKKYLMNAVKDMLGSNLTSDMISNTNEEVGS</sequence>
<feature type="region of interest" description="Disordered" evidence="1">
    <location>
        <begin position="547"/>
        <end position="571"/>
    </location>
</feature>
<feature type="compositionally biased region" description="Gly residues" evidence="1">
    <location>
        <begin position="386"/>
        <end position="395"/>
    </location>
</feature>
<feature type="region of interest" description="Disordered" evidence="1">
    <location>
        <begin position="350"/>
        <end position="369"/>
    </location>
</feature>
<proteinExistence type="predicted"/>
<reference evidence="2" key="1">
    <citation type="submission" date="2017-08" db="EMBL/GenBank/DDBJ databases">
        <authorList>
            <person name="Cuomo C."/>
            <person name="Billmyre B."/>
            <person name="Heitman J."/>
        </authorList>
    </citation>
    <scope>NUCLEOTIDE SEQUENCE</scope>
    <source>
        <strain evidence="2">CBS 12478</strain>
    </source>
</reference>
<dbReference type="RefSeq" id="XP_031857377.1">
    <property type="nucleotide sequence ID" value="XM_032008318.1"/>
</dbReference>